<keyword evidence="2 5" id="KW-0812">Transmembrane</keyword>
<dbReference type="EMBL" id="JBITLV010000010">
    <property type="protein sequence ID" value="MFI7589864.1"/>
    <property type="molecule type" value="Genomic_DNA"/>
</dbReference>
<keyword evidence="8" id="KW-1185">Reference proteome</keyword>
<reference evidence="7 8" key="1">
    <citation type="submission" date="2024-10" db="EMBL/GenBank/DDBJ databases">
        <title>The Natural Products Discovery Center: Release of the First 8490 Sequenced Strains for Exploring Actinobacteria Biosynthetic Diversity.</title>
        <authorList>
            <person name="Kalkreuter E."/>
            <person name="Kautsar S.A."/>
            <person name="Yang D."/>
            <person name="Bader C.D."/>
            <person name="Teijaro C.N."/>
            <person name="Fluegel L."/>
            <person name="Davis C.M."/>
            <person name="Simpson J.R."/>
            <person name="Lauterbach L."/>
            <person name="Steele A.D."/>
            <person name="Gui C."/>
            <person name="Meng S."/>
            <person name="Li G."/>
            <person name="Viehrig K."/>
            <person name="Ye F."/>
            <person name="Su P."/>
            <person name="Kiefer A.F."/>
            <person name="Nichols A."/>
            <person name="Cepeda A.J."/>
            <person name="Yan W."/>
            <person name="Fan B."/>
            <person name="Jiang Y."/>
            <person name="Adhikari A."/>
            <person name="Zheng C.-J."/>
            <person name="Schuster L."/>
            <person name="Cowan T.M."/>
            <person name="Smanski M.J."/>
            <person name="Chevrette M.G."/>
            <person name="De Carvalho L.P.S."/>
            <person name="Shen B."/>
        </authorList>
    </citation>
    <scope>NUCLEOTIDE SEQUENCE [LARGE SCALE GENOMIC DNA]</scope>
    <source>
        <strain evidence="7 8">NPDC049639</strain>
    </source>
</reference>
<evidence type="ECO:0000256" key="4">
    <source>
        <dbReference type="ARBA" id="ARBA00023136"/>
    </source>
</evidence>
<proteinExistence type="predicted"/>
<dbReference type="Pfam" id="PF13515">
    <property type="entry name" value="FUSC_2"/>
    <property type="match status" value="1"/>
</dbReference>
<evidence type="ECO:0000256" key="5">
    <source>
        <dbReference type="SAM" id="Phobius"/>
    </source>
</evidence>
<dbReference type="Proteomes" id="UP001612915">
    <property type="component" value="Unassembled WGS sequence"/>
</dbReference>
<keyword evidence="3 5" id="KW-1133">Transmembrane helix</keyword>
<gene>
    <name evidence="7" type="ORF">ACIB24_22565</name>
</gene>
<feature type="domain" description="Integral membrane bound transporter" evidence="6">
    <location>
        <begin position="54"/>
        <end position="174"/>
    </location>
</feature>
<evidence type="ECO:0000256" key="1">
    <source>
        <dbReference type="ARBA" id="ARBA00004141"/>
    </source>
</evidence>
<keyword evidence="4 5" id="KW-0472">Membrane</keyword>
<comment type="caution">
    <text evidence="7">The sequence shown here is derived from an EMBL/GenBank/DDBJ whole genome shotgun (WGS) entry which is preliminary data.</text>
</comment>
<dbReference type="RefSeq" id="WP_398284465.1">
    <property type="nucleotide sequence ID" value="NZ_JBITLV010000010.1"/>
</dbReference>
<organism evidence="7 8">
    <name type="scientific">Spongisporangium articulatum</name>
    <dbReference type="NCBI Taxonomy" id="3362603"/>
    <lineage>
        <taxon>Bacteria</taxon>
        <taxon>Bacillati</taxon>
        <taxon>Actinomycetota</taxon>
        <taxon>Actinomycetes</taxon>
        <taxon>Kineosporiales</taxon>
        <taxon>Kineosporiaceae</taxon>
        <taxon>Spongisporangium</taxon>
    </lineage>
</organism>
<protein>
    <submittedName>
        <fullName evidence="7">Aromatic acid exporter family protein</fullName>
    </submittedName>
</protein>
<dbReference type="InterPro" id="IPR049453">
    <property type="entry name" value="Memb_transporter_dom"/>
</dbReference>
<evidence type="ECO:0000313" key="8">
    <source>
        <dbReference type="Proteomes" id="UP001612915"/>
    </source>
</evidence>
<sequence length="436" mass="47853">MSTRGAGGRRSVRATVREAWDEFVADTRDRIRTRGEAAVFRALRLSGAATASYVVAHSLSPETVPILAPLTALLVVQVTLTSTLHSGVERVVSVVAGVLLAIIFSGVVGLVWWSLALLIAVSIVVGQLLRLGPNLIEVPISAMLVLAVASAEQGDVGFDRIYETLIGAGVGVVVNVLFPPAVRRYDAGERVAQFAERIASILDVAADDLSAGPVGNRARNWLEEARRLTRHVPSIYDEISSFEESRHLNVRALGTPNTAHGLRIGFEALEHSLIAVRSLFRSIVDGVRAGSVAGDDEESPRQPQEEDDYAEDVREVFAVLLRDLAACFRSYGRMLQVEVEHESWYQTGQVGQALTDLREARARTAEMLLMGAREDPEYWELNVALLATVERVLRELDVDDYAHRRKAALEAERGPLVRSTHEAARRWRRFGRPLGS</sequence>
<evidence type="ECO:0000256" key="3">
    <source>
        <dbReference type="ARBA" id="ARBA00022989"/>
    </source>
</evidence>
<evidence type="ECO:0000313" key="7">
    <source>
        <dbReference type="EMBL" id="MFI7589864.1"/>
    </source>
</evidence>
<comment type="subcellular location">
    <subcellularLocation>
        <location evidence="1">Membrane</location>
        <topology evidence="1">Multi-pass membrane protein</topology>
    </subcellularLocation>
</comment>
<name>A0ABW8ATZ9_9ACTN</name>
<feature type="transmembrane region" description="Helical" evidence="5">
    <location>
        <begin position="96"/>
        <end position="125"/>
    </location>
</feature>
<accession>A0ABW8ATZ9</accession>
<evidence type="ECO:0000259" key="6">
    <source>
        <dbReference type="Pfam" id="PF13515"/>
    </source>
</evidence>
<evidence type="ECO:0000256" key="2">
    <source>
        <dbReference type="ARBA" id="ARBA00022692"/>
    </source>
</evidence>